<comment type="subcellular location">
    <subcellularLocation>
        <location evidence="2">Nucleus</location>
    </subcellularLocation>
</comment>
<evidence type="ECO:0000256" key="2">
    <source>
        <dbReference type="ARBA" id="ARBA00004123"/>
    </source>
</evidence>
<feature type="domain" description="Pre-rRNA-processing protein RIX1 N-terminal" evidence="7">
    <location>
        <begin position="9"/>
        <end position="200"/>
    </location>
</feature>
<evidence type="ECO:0000256" key="1">
    <source>
        <dbReference type="ARBA" id="ARBA00003770"/>
    </source>
</evidence>
<evidence type="ECO:0000259" key="7">
    <source>
        <dbReference type="Pfam" id="PF08167"/>
    </source>
</evidence>
<comment type="similarity">
    <text evidence="3">Belongs to the RIX1/PELP1 family.</text>
</comment>
<name>A0ABN8WQR4_SACUV</name>
<evidence type="ECO:0000256" key="5">
    <source>
        <dbReference type="ARBA" id="ARBA00023242"/>
    </source>
</evidence>
<dbReference type="InterPro" id="IPR012583">
    <property type="entry name" value="RIX1_N"/>
</dbReference>
<keyword evidence="9" id="KW-1185">Reference proteome</keyword>
<evidence type="ECO:0000256" key="4">
    <source>
        <dbReference type="ARBA" id="ARBA00021502"/>
    </source>
</evidence>
<sequence length="767" mass="86810">MSEEFIAASTLAKNLEFAKGNEFHTILTTLRSPVYIDEQLLKSELSFLVTKILKLIRSSNDFDLWKGCHTSVVVCAYNPLILSTHGGQLLAAIYSRLEQKTGFYSSVVSSSHGKQLFDTLVSSMAVIIDLVKNKPTLSREALVPKLKAIIPTLITLSQYEPELVLPVLKKILKRNTTTFKPFVNKFRTVLTSLIKSDYASLGSKTQILVCENFAYLHLLKIQASNTSDDESQAHHKVYPDANWRTGLLTILSQFKPIIQLCEEILDFEQDNELQKLVKALPIDTESNNEVEFLPKLKLDFNAPLTLWEIPQRLSLLVDMLVAFISLPTPFPIRVPLGSINSVCEVLLSVSQKYLPLKKELRRDNELNGSINNILPQIQFQGIRLWENVVSKYGKCGLSFFEGILSSIELFIPLKKKSNNEIDFNVVGSLKYEFFTVFRLVNMIMSHLGHQLNTVSVVSQLIDVALFLSRDRTLVDSLFKIRKGNLKQTKTKQSKKNKNNEGALSDIFTHPELFVFKNSINWFNEINEFFITSLNNWILPSTPHIQILKYSITQSLRLKEEFGYIPESFVNLLRCEVLHPGNERVSILPIAISLLKNANDDMFELLCHPKVPVGMIYQLHKPLDLGEQEEEEEEDMSERGNSLNESYSHAIADTKAFKALDNLENVVIPEPERTVSRPVDDAAVFKKRSVEEVSEGEITSMNKKVKIVEEVTLETSEGTTVETIVAQTEVEVKSADESEGEEDEEDEEFEIPAIELSGDEDEDGDNDE</sequence>
<feature type="compositionally biased region" description="Acidic residues" evidence="6">
    <location>
        <begin position="736"/>
        <end position="749"/>
    </location>
</feature>
<dbReference type="PANTHER" id="PTHR34105:SF1">
    <property type="entry name" value="PROLINE-, GLUTAMIC ACID- AND LEUCINE-RICH PROTEIN 1"/>
    <property type="match status" value="1"/>
</dbReference>
<dbReference type="Pfam" id="PF08167">
    <property type="entry name" value="RIX1"/>
    <property type="match status" value="1"/>
</dbReference>
<keyword evidence="5" id="KW-0539">Nucleus</keyword>
<protein>
    <recommendedName>
        <fullName evidence="4">Pre-rRNA-processing protein RIX1</fullName>
    </recommendedName>
</protein>
<dbReference type="PANTHER" id="PTHR34105">
    <property type="entry name" value="PROLINE-, GLUTAMIC ACID- AND LEUCINE-RICH PROTEIN 1"/>
    <property type="match status" value="1"/>
</dbReference>
<organism evidence="8 9">
    <name type="scientific">Saccharomyces uvarum</name>
    <name type="common">Yeast</name>
    <name type="synonym">Saccharomyces bayanus var. uvarum</name>
    <dbReference type="NCBI Taxonomy" id="230603"/>
    <lineage>
        <taxon>Eukaryota</taxon>
        <taxon>Fungi</taxon>
        <taxon>Dikarya</taxon>
        <taxon>Ascomycota</taxon>
        <taxon>Saccharomycotina</taxon>
        <taxon>Saccharomycetes</taxon>
        <taxon>Saccharomycetales</taxon>
        <taxon>Saccharomycetaceae</taxon>
        <taxon>Saccharomyces</taxon>
    </lineage>
</organism>
<evidence type="ECO:0000313" key="9">
    <source>
        <dbReference type="Proteomes" id="UP001162085"/>
    </source>
</evidence>
<dbReference type="EMBL" id="OX365942">
    <property type="protein sequence ID" value="CAI4053660.1"/>
    <property type="molecule type" value="Genomic_DNA"/>
</dbReference>
<accession>A0ABN8WQR4</accession>
<comment type="function">
    <text evidence="1">Component of the RIX1 complex required for processing of ITS2 sequences from 35S pre-rRNA and the nucleoplasmic transit of the pre-60S ribosomal subunits. Regulates pre-60S association of the critical remodeling factor MDN1.</text>
</comment>
<evidence type="ECO:0000313" key="8">
    <source>
        <dbReference type="EMBL" id="CAI4053660.1"/>
    </source>
</evidence>
<dbReference type="Proteomes" id="UP001162085">
    <property type="component" value="Chromosome 15"/>
</dbReference>
<evidence type="ECO:0000256" key="6">
    <source>
        <dbReference type="SAM" id="MobiDB-lite"/>
    </source>
</evidence>
<feature type="region of interest" description="Disordered" evidence="6">
    <location>
        <begin position="725"/>
        <end position="767"/>
    </location>
</feature>
<reference evidence="8" key="1">
    <citation type="submission" date="2022-10" db="EMBL/GenBank/DDBJ databases">
        <authorList>
            <person name="Byrne P K."/>
        </authorList>
    </citation>
    <scope>NUCLEOTIDE SEQUENCE</scope>
    <source>
        <strain evidence="8">ZP964</strain>
    </source>
</reference>
<feature type="compositionally biased region" description="Acidic residues" evidence="6">
    <location>
        <begin position="756"/>
        <end position="767"/>
    </location>
</feature>
<gene>
    <name evidence="8" type="primary">SUVZ15G3540</name>
    <name evidence="8" type="ORF">SUVZ_15G3540</name>
</gene>
<proteinExistence type="inferred from homology"/>
<evidence type="ECO:0000256" key="3">
    <source>
        <dbReference type="ARBA" id="ARBA00010511"/>
    </source>
</evidence>